<dbReference type="PROSITE" id="PS00801">
    <property type="entry name" value="TRANSKETOLASE_1"/>
    <property type="match status" value="1"/>
</dbReference>
<dbReference type="GO" id="GO:0004802">
    <property type="term" value="F:transketolase activity"/>
    <property type="evidence" value="ECO:0007669"/>
    <property type="project" value="UniProtKB-EC"/>
</dbReference>
<evidence type="ECO:0000256" key="13">
    <source>
        <dbReference type="PIRSR" id="PIRSR605478-4"/>
    </source>
</evidence>
<dbReference type="FunFam" id="3.40.50.970:FF:000003">
    <property type="entry name" value="Transketolase"/>
    <property type="match status" value="1"/>
</dbReference>
<evidence type="ECO:0000256" key="14">
    <source>
        <dbReference type="PIRSR" id="PIRSR605478-5"/>
    </source>
</evidence>
<feature type="site" description="Important for catalytic activity" evidence="14">
    <location>
        <position position="52"/>
    </location>
</feature>
<keyword evidence="5" id="KW-0808">Transferase</keyword>
<evidence type="ECO:0000313" key="18">
    <source>
        <dbReference type="Proteomes" id="UP001530293"/>
    </source>
</evidence>
<feature type="binding site" evidence="11">
    <location>
        <position position="505"/>
    </location>
    <ligand>
        <name>substrate</name>
    </ligand>
</feature>
<accession>A0ABD3MGI0</accession>
<feature type="binding site" evidence="11">
    <location>
        <position position="393"/>
    </location>
    <ligand>
        <name>substrate</name>
    </ligand>
</feature>
<dbReference type="Proteomes" id="UP001530293">
    <property type="component" value="Unassembled WGS sequence"/>
</dbReference>
<dbReference type="EMBL" id="JALLBG020000130">
    <property type="protein sequence ID" value="KAL3763023.1"/>
    <property type="molecule type" value="Genomic_DNA"/>
</dbReference>
<comment type="catalytic activity">
    <reaction evidence="9">
        <text>D-sedoheptulose 7-phosphate + D-glyceraldehyde 3-phosphate = aldehydo-D-ribose 5-phosphate + D-xylulose 5-phosphate</text>
        <dbReference type="Rhea" id="RHEA:10508"/>
        <dbReference type="ChEBI" id="CHEBI:57483"/>
        <dbReference type="ChEBI" id="CHEBI:57737"/>
        <dbReference type="ChEBI" id="CHEBI:58273"/>
        <dbReference type="ChEBI" id="CHEBI:59776"/>
        <dbReference type="EC" id="2.2.1.1"/>
    </reaction>
</comment>
<dbReference type="Pfam" id="PF00456">
    <property type="entry name" value="Transketolase_N"/>
    <property type="match status" value="1"/>
</dbReference>
<feature type="compositionally biased region" description="Basic and acidic residues" evidence="15">
    <location>
        <begin position="1"/>
        <end position="16"/>
    </location>
</feature>
<evidence type="ECO:0000256" key="3">
    <source>
        <dbReference type="ARBA" id="ARBA00011738"/>
    </source>
</evidence>
<comment type="subunit">
    <text evidence="3">Homodimer.</text>
</comment>
<feature type="binding site" evidence="11">
    <location>
        <position position="420"/>
    </location>
    <ligand>
        <name>substrate</name>
    </ligand>
</feature>
<comment type="cofactor">
    <cofactor evidence="1">
        <name>Co(2+)</name>
        <dbReference type="ChEBI" id="CHEBI:48828"/>
    </cofactor>
</comment>
<dbReference type="AlphaFoldDB" id="A0ABD3MGI0"/>
<dbReference type="FunFam" id="3.40.50.920:FF:000003">
    <property type="entry name" value="Transketolase"/>
    <property type="match status" value="1"/>
</dbReference>
<dbReference type="Gene3D" id="3.40.50.920">
    <property type="match status" value="1"/>
</dbReference>
<organism evidence="17 18">
    <name type="scientific">Discostella pseudostelligera</name>
    <dbReference type="NCBI Taxonomy" id="259834"/>
    <lineage>
        <taxon>Eukaryota</taxon>
        <taxon>Sar</taxon>
        <taxon>Stramenopiles</taxon>
        <taxon>Ochrophyta</taxon>
        <taxon>Bacillariophyta</taxon>
        <taxon>Coscinodiscophyceae</taxon>
        <taxon>Thalassiosirophycidae</taxon>
        <taxon>Stephanodiscales</taxon>
        <taxon>Stephanodiscaceae</taxon>
        <taxon>Discostella</taxon>
    </lineage>
</organism>
<feature type="binding site" evidence="11">
    <location>
        <position position="509"/>
    </location>
    <ligand>
        <name>substrate</name>
    </ligand>
</feature>
<feature type="region of interest" description="Disordered" evidence="15">
    <location>
        <begin position="1"/>
        <end position="21"/>
    </location>
</feature>
<evidence type="ECO:0000256" key="15">
    <source>
        <dbReference type="SAM" id="MobiDB-lite"/>
    </source>
</evidence>
<feature type="binding site" evidence="13">
    <location>
        <position position="221"/>
    </location>
    <ligand>
        <name>Mg(2+)</name>
        <dbReference type="ChEBI" id="CHEBI:18420"/>
    </ligand>
</feature>
<dbReference type="SUPFAM" id="SSF52518">
    <property type="entry name" value="Thiamin diphosphate-binding fold (THDP-binding)"/>
    <property type="match status" value="2"/>
</dbReference>
<dbReference type="InterPro" id="IPR005478">
    <property type="entry name" value="Transketolase_bac-like"/>
</dbReference>
<feature type="binding site" evidence="13">
    <location>
        <position position="189"/>
    </location>
    <ligand>
        <name>Mg(2+)</name>
        <dbReference type="ChEBI" id="CHEBI:18420"/>
    </ligand>
</feature>
<dbReference type="InterPro" id="IPR005475">
    <property type="entry name" value="Transketolase-like_Pyr-bd"/>
</dbReference>
<evidence type="ECO:0000313" key="17">
    <source>
        <dbReference type="EMBL" id="KAL3763023.1"/>
    </source>
</evidence>
<dbReference type="InterPro" id="IPR055152">
    <property type="entry name" value="Transketolase-like_C_2"/>
</dbReference>
<evidence type="ECO:0000256" key="5">
    <source>
        <dbReference type="ARBA" id="ARBA00022679"/>
    </source>
</evidence>
<feature type="active site" description="Proton donor" evidence="10">
    <location>
        <position position="447"/>
    </location>
</feature>
<feature type="binding site" evidence="12">
    <location>
        <begin position="147"/>
        <end position="149"/>
    </location>
    <ligand>
        <name>thiamine diphosphate</name>
        <dbReference type="ChEBI" id="CHEBI:58937"/>
    </ligand>
</feature>
<dbReference type="CDD" id="cd02012">
    <property type="entry name" value="TPP_TK"/>
    <property type="match status" value="1"/>
</dbReference>
<dbReference type="PANTHER" id="PTHR43522">
    <property type="entry name" value="TRANSKETOLASE"/>
    <property type="match status" value="1"/>
</dbReference>
<feature type="binding site" evidence="13">
    <location>
        <position position="219"/>
    </location>
    <ligand>
        <name>Mg(2+)</name>
        <dbReference type="ChEBI" id="CHEBI:18420"/>
    </ligand>
</feature>
<gene>
    <name evidence="17" type="ORF">ACHAWU_001170</name>
</gene>
<dbReference type="EC" id="2.2.1.1" evidence="4"/>
<dbReference type="InterPro" id="IPR049557">
    <property type="entry name" value="Transketolase_CS"/>
</dbReference>
<keyword evidence="7 13" id="KW-0460">Magnesium</keyword>
<feature type="domain" description="Transketolase-like pyrimidine-binding" evidence="16">
    <location>
        <begin position="390"/>
        <end position="561"/>
    </location>
</feature>
<comment type="cofactor">
    <cofactor evidence="12">
        <name>thiamine diphosphate</name>
        <dbReference type="ChEBI" id="CHEBI:58937"/>
    </cofactor>
    <text evidence="12">Binds 1 thiamine pyrophosphate per subunit. During the reaction, the substrate forms a covalent intermediate with the cofactor.</text>
</comment>
<proteinExistence type="inferred from homology"/>
<dbReference type="FunFam" id="3.40.50.970:FF:000004">
    <property type="entry name" value="Transketolase"/>
    <property type="match status" value="1"/>
</dbReference>
<keyword evidence="6 13" id="KW-0479">Metal-binding</keyword>
<feature type="binding site" evidence="12">
    <location>
        <position position="473"/>
    </location>
    <ligand>
        <name>thiamine diphosphate</name>
        <dbReference type="ChEBI" id="CHEBI:58937"/>
    </ligand>
</feature>
<dbReference type="NCBIfam" id="TIGR00232">
    <property type="entry name" value="tktlase_bact"/>
    <property type="match status" value="1"/>
</dbReference>
<dbReference type="PANTHER" id="PTHR43522:SF2">
    <property type="entry name" value="TRANSKETOLASE 1-RELATED"/>
    <property type="match status" value="1"/>
</dbReference>
<dbReference type="InterPro" id="IPR033247">
    <property type="entry name" value="Transketolase_fam"/>
</dbReference>
<evidence type="ECO:0000256" key="8">
    <source>
        <dbReference type="ARBA" id="ARBA00023052"/>
    </source>
</evidence>
<evidence type="ECO:0000259" key="16">
    <source>
        <dbReference type="SMART" id="SM00861"/>
    </source>
</evidence>
<dbReference type="Gene3D" id="3.40.50.970">
    <property type="match status" value="2"/>
</dbReference>
<dbReference type="SUPFAM" id="SSF52922">
    <property type="entry name" value="TK C-terminal domain-like"/>
    <property type="match status" value="1"/>
</dbReference>
<keyword evidence="18" id="KW-1185">Reference proteome</keyword>
<reference evidence="17 18" key="1">
    <citation type="submission" date="2024-10" db="EMBL/GenBank/DDBJ databases">
        <title>Updated reference genomes for cyclostephanoid diatoms.</title>
        <authorList>
            <person name="Roberts W.R."/>
            <person name="Alverson A.J."/>
        </authorList>
    </citation>
    <scope>NUCLEOTIDE SEQUENCE [LARGE SCALE GENOMIC DNA]</scope>
    <source>
        <strain evidence="17 18">AJA232-27</strain>
    </source>
</reference>
<evidence type="ECO:0000256" key="7">
    <source>
        <dbReference type="ARBA" id="ARBA00022842"/>
    </source>
</evidence>
<evidence type="ECO:0000256" key="10">
    <source>
        <dbReference type="PIRSR" id="PIRSR605478-1"/>
    </source>
</evidence>
<feature type="binding site" evidence="11">
    <location>
        <position position="52"/>
    </location>
    <ligand>
        <name>substrate</name>
    </ligand>
</feature>
<dbReference type="Pfam" id="PF22613">
    <property type="entry name" value="Transketolase_C_1"/>
    <property type="match status" value="1"/>
</dbReference>
<evidence type="ECO:0000256" key="12">
    <source>
        <dbReference type="PIRSR" id="PIRSR605478-3"/>
    </source>
</evidence>
<feature type="binding site" evidence="12">
    <location>
        <position position="190"/>
    </location>
    <ligand>
        <name>thiamine diphosphate</name>
        <dbReference type="ChEBI" id="CHEBI:58937"/>
    </ligand>
</feature>
<evidence type="ECO:0000256" key="11">
    <source>
        <dbReference type="PIRSR" id="PIRSR605478-2"/>
    </source>
</evidence>
<protein>
    <recommendedName>
        <fullName evidence="4">transketolase</fullName>
        <ecNumber evidence="4">2.2.1.1</ecNumber>
    </recommendedName>
</protein>
<feature type="binding site" evidence="12">
    <location>
        <position position="219"/>
    </location>
    <ligand>
        <name>thiamine diphosphate</name>
        <dbReference type="ChEBI" id="CHEBI:58937"/>
    </ligand>
</feature>
<dbReference type="SMART" id="SM00861">
    <property type="entry name" value="Transket_pyr"/>
    <property type="match status" value="1"/>
</dbReference>
<feature type="binding site" evidence="11">
    <location>
        <position position="556"/>
    </location>
    <ligand>
        <name>substrate</name>
    </ligand>
</feature>
<feature type="binding site" evidence="12">
    <location>
        <position position="98"/>
    </location>
    <ligand>
        <name>thiamine diphosphate</name>
        <dbReference type="ChEBI" id="CHEBI:58937"/>
    </ligand>
</feature>
<dbReference type="CDD" id="cd07033">
    <property type="entry name" value="TPP_PYR_DXS_TK_like"/>
    <property type="match status" value="1"/>
</dbReference>
<feature type="binding site" evidence="12">
    <location>
        <position position="296"/>
    </location>
    <ligand>
        <name>thiamine diphosphate</name>
        <dbReference type="ChEBI" id="CHEBI:58937"/>
    </ligand>
</feature>
<dbReference type="InterPro" id="IPR029061">
    <property type="entry name" value="THDP-binding"/>
</dbReference>
<evidence type="ECO:0000256" key="1">
    <source>
        <dbReference type="ARBA" id="ARBA00001941"/>
    </source>
</evidence>
<evidence type="ECO:0000256" key="6">
    <source>
        <dbReference type="ARBA" id="ARBA00022723"/>
    </source>
</evidence>
<name>A0ABD3MGI0_9STRA</name>
<evidence type="ECO:0000256" key="4">
    <source>
        <dbReference type="ARBA" id="ARBA00013152"/>
    </source>
</evidence>
<feature type="binding site" evidence="11">
    <location>
        <position position="296"/>
    </location>
    <ligand>
        <name>substrate</name>
    </ligand>
</feature>
<dbReference type="InterPro" id="IPR005474">
    <property type="entry name" value="Transketolase_N"/>
</dbReference>
<dbReference type="GO" id="GO:0046872">
    <property type="term" value="F:metal ion binding"/>
    <property type="evidence" value="ECO:0007669"/>
    <property type="project" value="UniProtKB-KW"/>
</dbReference>
<dbReference type="Pfam" id="PF02779">
    <property type="entry name" value="Transket_pyr"/>
    <property type="match status" value="1"/>
</dbReference>
<sequence length="723" mass="78082">MTNEPPTKRIHTETDHQTSQLASYKGSPLELKCINTIRALAADMVQKANSGHPGAPMGCAPMAHLLWSAVSSGGVGRDHSAADPKWWNRDRFVLSNGHACALQYIMLHLSGYEDCSIDQLKAFRQLGSTTPGHPENFCTKGVEVCTGPLGQGISNAVGMAIAAKHLGATYNTTDFPNVISNKTYVICGDGCLQEGISGEACSLAGHLGLGNLIVLYDDNKITIDGGTDLAFTEDVKMRYEAYGWQVLTVDDVANGLDDLRAAIEEGKKTTDKPTLIKVRTAIGYGSPNKEGKASCHGAPLGASEIEAVKSRLYGLDPLKSFCIDEDVAAYYAQQAAEGDKARVAWEANFAKYMEAYPEKATELQRRFNQELVEGAFDDLPTFVYGKDKPDSTRKFSEACLNAVASKAPELMGGSADLTESNCCQIKGATDFQKASPEGRMIRFGVREHAMAAISNGMFAYGGMRPFCATFLQFAGYALGAMRCSALSKFGVIYIMTHDSIGLGEDGPTHQPVEMLESLRAMPNMNVVRAADLNEMAAAYQIALKSVNTPTVICCTRAPVSALEHSSRDKAMKGGYIILPEEGDGAPDLVLVATGSEVWRCVDAAKALQSEHSIRTRVVSMPCQEAFLEQDESYRRSVLPGNIPTLSVEASSEHGWHRWSHAQVGMTTFGMSGPLEELFVKFGFDAENVANKGKELVEFYKQLDGAVPDLNARPSFVNIKGSAH</sequence>
<comment type="caution">
    <text evidence="17">The sequence shown here is derived from an EMBL/GenBank/DDBJ whole genome shotgun (WGS) entry which is preliminary data.</text>
</comment>
<evidence type="ECO:0000256" key="9">
    <source>
        <dbReference type="ARBA" id="ARBA00049473"/>
    </source>
</evidence>
<comment type="similarity">
    <text evidence="2">Belongs to the transketolase family.</text>
</comment>
<feature type="site" description="Important for catalytic activity" evidence="14">
    <location>
        <position position="296"/>
    </location>
</feature>
<evidence type="ECO:0000256" key="2">
    <source>
        <dbReference type="ARBA" id="ARBA00007131"/>
    </source>
</evidence>
<dbReference type="InterPro" id="IPR009014">
    <property type="entry name" value="Transketo_C/PFOR_II"/>
</dbReference>
<comment type="cofactor">
    <cofactor evidence="13">
        <name>Mg(2+)</name>
        <dbReference type="ChEBI" id="CHEBI:18420"/>
    </cofactor>
    <text evidence="13">Binds 1 Mg(2+) ion per subunit. Can also utilize other divalent metal cations, such as Ca(2+), Mn(2+) and Co(2+).</text>
</comment>
<feature type="binding site" evidence="11">
    <location>
        <position position="497"/>
    </location>
    <ligand>
        <name>substrate</name>
    </ligand>
</feature>
<keyword evidence="8 12" id="KW-0786">Thiamine pyrophosphate</keyword>